<dbReference type="InterPro" id="IPR030048">
    <property type="entry name" value="SurE"/>
</dbReference>
<dbReference type="PANTHER" id="PTHR30457">
    <property type="entry name" value="5'-NUCLEOTIDASE SURE"/>
    <property type="match status" value="1"/>
</dbReference>
<feature type="domain" description="Survival protein SurE-like phosphatase/nucleotidase" evidence="6">
    <location>
        <begin position="9"/>
        <end position="170"/>
    </location>
</feature>
<accession>A0A1J0A9C4</accession>
<evidence type="ECO:0000256" key="5">
    <source>
        <dbReference type="ARBA" id="ARBA00022801"/>
    </source>
</evidence>
<evidence type="ECO:0000259" key="6">
    <source>
        <dbReference type="Pfam" id="PF01975"/>
    </source>
</evidence>
<dbReference type="InterPro" id="IPR036523">
    <property type="entry name" value="SurE-like_sf"/>
</dbReference>
<keyword evidence="4" id="KW-0479">Metal-binding</keyword>
<dbReference type="GO" id="GO:0046872">
    <property type="term" value="F:metal ion binding"/>
    <property type="evidence" value="ECO:0007669"/>
    <property type="project" value="UniProtKB-KW"/>
</dbReference>
<sequence>MTAVGLTNILLTNDDGIDAPGLQVLAQVLPGALVVAPQAQFSGCGHRITTGRPILFEQRTSHRYAVQGTPVDCVRLTLAHWQPDTAWVLAGVNQGANLGVDVYQSGTVAAVREAALHRIPAIALSQYQQRGTEIDWQRTQRWSEKVLQILFQKPAPGCFWNVNFPHLEPTAPEPELVFCPPCTQPLPMQYQATPQGFVYQGVYQQRPYDPAADVAVCFRGHIAISQMGLG</sequence>
<dbReference type="InterPro" id="IPR002828">
    <property type="entry name" value="SurE-like_Pase/nucleotidase"/>
</dbReference>
<comment type="similarity">
    <text evidence="2">Belongs to the SurE nucleotidase family.</text>
</comment>
<dbReference type="Pfam" id="PF01975">
    <property type="entry name" value="SurE"/>
    <property type="match status" value="1"/>
</dbReference>
<protein>
    <recommendedName>
        <fullName evidence="3">5'-nucleotidase</fullName>
        <ecNumber evidence="3">3.1.3.5</ecNumber>
    </recommendedName>
</protein>
<dbReference type="GO" id="GO:0008253">
    <property type="term" value="F:5'-nucleotidase activity"/>
    <property type="evidence" value="ECO:0007669"/>
    <property type="project" value="UniProtKB-EC"/>
</dbReference>
<name>A0A1J0A9C4_9CYAN</name>
<dbReference type="EMBL" id="CP017675">
    <property type="protein sequence ID" value="APB32544.1"/>
    <property type="molecule type" value="Genomic_DNA"/>
</dbReference>
<proteinExistence type="inferred from homology"/>
<dbReference type="AlphaFoldDB" id="A0A1J0A9C4"/>
<comment type="catalytic activity">
    <reaction evidence="1">
        <text>a ribonucleoside 5'-phosphate + H2O = a ribonucleoside + phosphate</text>
        <dbReference type="Rhea" id="RHEA:12484"/>
        <dbReference type="ChEBI" id="CHEBI:15377"/>
        <dbReference type="ChEBI" id="CHEBI:18254"/>
        <dbReference type="ChEBI" id="CHEBI:43474"/>
        <dbReference type="ChEBI" id="CHEBI:58043"/>
        <dbReference type="EC" id="3.1.3.5"/>
    </reaction>
</comment>
<dbReference type="STRING" id="1188229.GlitD10_0243"/>
<dbReference type="Gene3D" id="3.40.1210.10">
    <property type="entry name" value="Survival protein SurE-like phosphatase/nucleotidase"/>
    <property type="match status" value="1"/>
</dbReference>
<dbReference type="Proteomes" id="UP000180235">
    <property type="component" value="Chromosome"/>
</dbReference>
<keyword evidence="5 7" id="KW-0378">Hydrolase</keyword>
<dbReference type="SUPFAM" id="SSF64167">
    <property type="entry name" value="SurE-like"/>
    <property type="match status" value="1"/>
</dbReference>
<evidence type="ECO:0000313" key="8">
    <source>
        <dbReference type="Proteomes" id="UP000180235"/>
    </source>
</evidence>
<dbReference type="NCBIfam" id="NF001493">
    <property type="entry name" value="PRK00346.2-3"/>
    <property type="match status" value="1"/>
</dbReference>
<dbReference type="RefSeq" id="WP_230402786.1">
    <property type="nucleotide sequence ID" value="NZ_CP017675.1"/>
</dbReference>
<evidence type="ECO:0000256" key="4">
    <source>
        <dbReference type="ARBA" id="ARBA00022723"/>
    </source>
</evidence>
<dbReference type="KEGG" id="glt:GlitD10_0243"/>
<gene>
    <name evidence="7" type="primary">surE-1</name>
    <name evidence="7" type="ORF">GlitD10_0243</name>
</gene>
<organism evidence="7 8">
    <name type="scientific">Gloeomargarita lithophora Alchichica-D10</name>
    <dbReference type="NCBI Taxonomy" id="1188229"/>
    <lineage>
        <taxon>Bacteria</taxon>
        <taxon>Bacillati</taxon>
        <taxon>Cyanobacteriota</taxon>
        <taxon>Cyanophyceae</taxon>
        <taxon>Gloeomargaritales</taxon>
        <taxon>Gloeomargaritaceae</taxon>
        <taxon>Gloeomargarita</taxon>
    </lineage>
</organism>
<reference evidence="7 8" key="1">
    <citation type="submission" date="2016-10" db="EMBL/GenBank/DDBJ databases">
        <title>Description of Gloeomargarita lithophora gen. nov., sp. nov., a thylakoid-bearing basal-branching cyanobacterium with intracellular carbonates, and proposal for Gloeomargaritales ord. nov.</title>
        <authorList>
            <person name="Moreira D."/>
            <person name="Tavera R."/>
            <person name="Benzerara K."/>
            <person name="Skouri-Panet F."/>
            <person name="Couradeau E."/>
            <person name="Gerard E."/>
            <person name="Loussert C."/>
            <person name="Novelo E."/>
            <person name="Zivanovic Y."/>
            <person name="Lopez-Garcia P."/>
        </authorList>
    </citation>
    <scope>NUCLEOTIDE SEQUENCE [LARGE SCALE GENOMIC DNA]</scope>
    <source>
        <strain evidence="7 8">D10</strain>
    </source>
</reference>
<evidence type="ECO:0000256" key="3">
    <source>
        <dbReference type="ARBA" id="ARBA00012643"/>
    </source>
</evidence>
<dbReference type="PANTHER" id="PTHR30457:SF0">
    <property type="entry name" value="PHOSPHATASE, PUTATIVE (AFU_ORTHOLOGUE AFUA_4G01070)-RELATED"/>
    <property type="match status" value="1"/>
</dbReference>
<evidence type="ECO:0000256" key="1">
    <source>
        <dbReference type="ARBA" id="ARBA00000815"/>
    </source>
</evidence>
<dbReference type="EC" id="3.1.3.5" evidence="3"/>
<keyword evidence="8" id="KW-1185">Reference proteome</keyword>
<evidence type="ECO:0000256" key="2">
    <source>
        <dbReference type="ARBA" id="ARBA00011062"/>
    </source>
</evidence>
<evidence type="ECO:0000313" key="7">
    <source>
        <dbReference type="EMBL" id="APB32544.1"/>
    </source>
</evidence>
<dbReference type="NCBIfam" id="TIGR00087">
    <property type="entry name" value="surE"/>
    <property type="match status" value="1"/>
</dbReference>